<dbReference type="Gene3D" id="1.10.10.10">
    <property type="entry name" value="Winged helix-like DNA-binding domain superfamily/Winged helix DNA-binding domain"/>
    <property type="match status" value="1"/>
</dbReference>
<protein>
    <recommendedName>
        <fullName evidence="2">Tc1-like transposase DDE domain-containing protein</fullName>
    </recommendedName>
</protein>
<feature type="domain" description="Tc1-like transposase DDE" evidence="2">
    <location>
        <begin position="177"/>
        <end position="323"/>
    </location>
</feature>
<dbReference type="PANTHER" id="PTHR23022:SF134">
    <property type="entry name" value="TRANSPOSABLE ELEMENT TC1 TRANSPOSASE"/>
    <property type="match status" value="1"/>
</dbReference>
<dbReference type="Pfam" id="PF13358">
    <property type="entry name" value="DDE_3"/>
    <property type="match status" value="1"/>
</dbReference>
<dbReference type="InterPro" id="IPR052338">
    <property type="entry name" value="Transposase_5"/>
</dbReference>
<dbReference type="EMBL" id="LRGB01021107">
    <property type="protein sequence ID" value="KZR97514.1"/>
    <property type="molecule type" value="Genomic_DNA"/>
</dbReference>
<dbReference type="GO" id="GO:0005634">
    <property type="term" value="C:nucleus"/>
    <property type="evidence" value="ECO:0007669"/>
    <property type="project" value="UniProtKB-SubCell"/>
</dbReference>
<reference evidence="3 4" key="1">
    <citation type="submission" date="2016-03" db="EMBL/GenBank/DDBJ databases">
        <title>EvidentialGene: Evidence-directed Construction of Genes on Genomes.</title>
        <authorList>
            <person name="Gilbert D.G."/>
            <person name="Choi J.-H."/>
            <person name="Mockaitis K."/>
            <person name="Colbourne J."/>
            <person name="Pfrender M."/>
        </authorList>
    </citation>
    <scope>NUCLEOTIDE SEQUENCE [LARGE SCALE GENOMIC DNA]</scope>
    <source>
        <strain evidence="3 4">Xinb3</strain>
        <tissue evidence="3">Complete organism</tissue>
    </source>
</reference>
<feature type="non-terminal residue" evidence="3">
    <location>
        <position position="1"/>
    </location>
</feature>
<gene>
    <name evidence="3" type="ORF">APZ42_007564</name>
</gene>
<dbReference type="Proteomes" id="UP000076858">
    <property type="component" value="Unassembled WGS sequence"/>
</dbReference>
<dbReference type="Pfam" id="PF13384">
    <property type="entry name" value="HTH_23"/>
    <property type="match status" value="1"/>
</dbReference>
<comment type="subcellular location">
    <subcellularLocation>
        <location evidence="1">Nucleus</location>
    </subcellularLocation>
</comment>
<dbReference type="AlphaFoldDB" id="A0A162D1T0"/>
<keyword evidence="4" id="KW-1185">Reference proteome</keyword>
<sequence>TGYFKRISGPIVLKMARVVERFIEPLPEFHRNTYRLTPAIRIKTIQLHRNGVEKDRIAQLLNINKKSVQLWIKRYNEKRHLEPQVNSDGRPSLTTEDENFLLACSATMNNFENSLDFAGRVGLGNLSKQSISRSLSNAGITSRVAAIKDILSDEHRAARLHFARRYVNYPLEFWRWMVFTDEKSWSSASHSQIRIHRLPNKRFPRENIYSIKRSGRMIVSVWGGMWLGGLTPLYRVMNNMTSAKYVTNVLEGVLLPYAEEVFPAGEPVTFVQDNSTIHNAIHTRNSLAQHPQLIALNWPTKGEDMNPIENVWGYLVCKLTNSRTPEGMPFHARD</sequence>
<feature type="non-terminal residue" evidence="3">
    <location>
        <position position="334"/>
    </location>
</feature>
<proteinExistence type="predicted"/>
<evidence type="ECO:0000313" key="4">
    <source>
        <dbReference type="Proteomes" id="UP000076858"/>
    </source>
</evidence>
<dbReference type="InterPro" id="IPR009057">
    <property type="entry name" value="Homeodomain-like_sf"/>
</dbReference>
<organism evidence="3 4">
    <name type="scientific">Daphnia magna</name>
    <dbReference type="NCBI Taxonomy" id="35525"/>
    <lineage>
        <taxon>Eukaryota</taxon>
        <taxon>Metazoa</taxon>
        <taxon>Ecdysozoa</taxon>
        <taxon>Arthropoda</taxon>
        <taxon>Crustacea</taxon>
        <taxon>Branchiopoda</taxon>
        <taxon>Diplostraca</taxon>
        <taxon>Cladocera</taxon>
        <taxon>Anomopoda</taxon>
        <taxon>Daphniidae</taxon>
        <taxon>Daphnia</taxon>
    </lineage>
</organism>
<name>A0A162D1T0_9CRUS</name>
<comment type="caution">
    <text evidence="3">The sequence shown here is derived from an EMBL/GenBank/DDBJ whole genome shotgun (WGS) entry which is preliminary data.</text>
</comment>
<dbReference type="SUPFAM" id="SSF46689">
    <property type="entry name" value="Homeodomain-like"/>
    <property type="match status" value="1"/>
</dbReference>
<dbReference type="InterPro" id="IPR036388">
    <property type="entry name" value="WH-like_DNA-bd_sf"/>
</dbReference>
<accession>A0A162D1T0</accession>
<dbReference type="GO" id="GO:0003676">
    <property type="term" value="F:nucleic acid binding"/>
    <property type="evidence" value="ECO:0007669"/>
    <property type="project" value="InterPro"/>
</dbReference>
<dbReference type="OrthoDB" id="6367375at2759"/>
<evidence type="ECO:0000256" key="1">
    <source>
        <dbReference type="ARBA" id="ARBA00004123"/>
    </source>
</evidence>
<dbReference type="InterPro" id="IPR038717">
    <property type="entry name" value="Tc1-like_DDE_dom"/>
</dbReference>
<dbReference type="STRING" id="35525.A0A162D1T0"/>
<dbReference type="InterPro" id="IPR036397">
    <property type="entry name" value="RNaseH_sf"/>
</dbReference>
<evidence type="ECO:0000313" key="3">
    <source>
        <dbReference type="EMBL" id="KZR97514.1"/>
    </source>
</evidence>
<dbReference type="PANTHER" id="PTHR23022">
    <property type="entry name" value="TRANSPOSABLE ELEMENT-RELATED"/>
    <property type="match status" value="1"/>
</dbReference>
<evidence type="ECO:0000259" key="2">
    <source>
        <dbReference type="Pfam" id="PF13358"/>
    </source>
</evidence>
<dbReference type="Gene3D" id="3.30.420.10">
    <property type="entry name" value="Ribonuclease H-like superfamily/Ribonuclease H"/>
    <property type="match status" value="1"/>
</dbReference>